<dbReference type="Proteomes" id="UP001597413">
    <property type="component" value="Unassembled WGS sequence"/>
</dbReference>
<gene>
    <name evidence="1" type="ORF">ACFSM0_07675</name>
</gene>
<dbReference type="InterPro" id="IPR021254">
    <property type="entry name" value="DUF2806"/>
</dbReference>
<proteinExistence type="predicted"/>
<comment type="caution">
    <text evidence="1">The sequence shown here is derived from an EMBL/GenBank/DDBJ whole genome shotgun (WGS) entry which is preliminary data.</text>
</comment>
<protein>
    <submittedName>
        <fullName evidence="1">DUF2806 domain-containing protein</fullName>
    </submittedName>
</protein>
<keyword evidence="2" id="KW-1185">Reference proteome</keyword>
<accession>A0ABW5A7G7</accession>
<name>A0ABW5A7G7_9RHOB</name>
<dbReference type="EMBL" id="JBHUIX010000005">
    <property type="protein sequence ID" value="MFD2173965.1"/>
    <property type="molecule type" value="Genomic_DNA"/>
</dbReference>
<reference evidence="2" key="1">
    <citation type="journal article" date="2019" name="Int. J. Syst. Evol. Microbiol.">
        <title>The Global Catalogue of Microorganisms (GCM) 10K type strain sequencing project: providing services to taxonomists for standard genome sequencing and annotation.</title>
        <authorList>
            <consortium name="The Broad Institute Genomics Platform"/>
            <consortium name="The Broad Institute Genome Sequencing Center for Infectious Disease"/>
            <person name="Wu L."/>
            <person name="Ma J."/>
        </authorList>
    </citation>
    <scope>NUCLEOTIDE SEQUENCE [LARGE SCALE GENOMIC DNA]</scope>
    <source>
        <strain evidence="2">CCUG 55131</strain>
    </source>
</reference>
<organism evidence="1 2">
    <name type="scientific">Rhodobacter lacus</name>
    <dbReference type="NCBI Taxonomy" id="1641972"/>
    <lineage>
        <taxon>Bacteria</taxon>
        <taxon>Pseudomonadati</taxon>
        <taxon>Pseudomonadota</taxon>
        <taxon>Alphaproteobacteria</taxon>
        <taxon>Rhodobacterales</taxon>
        <taxon>Rhodobacter group</taxon>
        <taxon>Rhodobacter</taxon>
    </lineage>
</organism>
<dbReference type="RefSeq" id="WP_377388909.1">
    <property type="nucleotide sequence ID" value="NZ_JBHUIX010000005.1"/>
</dbReference>
<sequence>MEQEPTNLPAQIAEAIVSIPKGLTPGVIKALDRLVGATVDIPVAWLQQKKAKIDAQTESYKLVENAIAQAVATGAAADEETAQRAMNVLVRKEYRKQVNREAVAIAMVEDLREQATRIGGADQILPSAEPDEDWLNVFERYAEDASSERLQGLWGRVLAGELRKPGRYSTRTLRFLSEFSQADALTFETFSKCAFGDSAPTSLAKLYDGANIRHLIYLESSGLIQGVSGGGLQRKIAFNEQGASFMLEGDLAIVFKGEPNSTISQDIIALTPLGQELLSLVPSRKPREVARAVALASRVPNIHDCYLGIRVRNDSGEFLQPLEVLWVKETEQEPVIDGTSN</sequence>
<evidence type="ECO:0000313" key="2">
    <source>
        <dbReference type="Proteomes" id="UP001597413"/>
    </source>
</evidence>
<evidence type="ECO:0000313" key="1">
    <source>
        <dbReference type="EMBL" id="MFD2173965.1"/>
    </source>
</evidence>
<dbReference type="Pfam" id="PF10987">
    <property type="entry name" value="DUF2806"/>
    <property type="match status" value="1"/>
</dbReference>